<protein>
    <submittedName>
        <fullName evidence="2">Uncharacterized protein DUF1801</fullName>
    </submittedName>
</protein>
<proteinExistence type="predicted"/>
<sequence>MKYKADSPENYINQAPEERQPILKKLRKTILNNLPKGFEEGIQYGMIGYYVPHSIYPNGYHCTPKEPLPFMSFASQKNSINIYNSAIYAKPEIYDWFIAEYPKHCSRKLDMGKSCIRFKKIDEIPFNLIAELCKKMTVDEWIHLYEQNLKITKHKN</sequence>
<dbReference type="Pfam" id="PF08818">
    <property type="entry name" value="DUF1801"/>
    <property type="match status" value="1"/>
</dbReference>
<keyword evidence="3" id="KW-1185">Reference proteome</keyword>
<organism evidence="2 3">
    <name type="scientific">Lutibacter oceani</name>
    <dbReference type="NCBI Taxonomy" id="1853311"/>
    <lineage>
        <taxon>Bacteria</taxon>
        <taxon>Pseudomonadati</taxon>
        <taxon>Bacteroidota</taxon>
        <taxon>Flavobacteriia</taxon>
        <taxon>Flavobacteriales</taxon>
        <taxon>Flavobacteriaceae</taxon>
        <taxon>Lutibacter</taxon>
    </lineage>
</organism>
<feature type="domain" description="YdhG-like" evidence="1">
    <location>
        <begin position="19"/>
        <end position="135"/>
    </location>
</feature>
<dbReference type="Proteomes" id="UP000256429">
    <property type="component" value="Unassembled WGS sequence"/>
</dbReference>
<reference evidence="2 3" key="1">
    <citation type="submission" date="2018-08" db="EMBL/GenBank/DDBJ databases">
        <title>Genomic Encyclopedia of Type Strains, Phase III (KMG-III): the genomes of soil and plant-associated and newly described type strains.</title>
        <authorList>
            <person name="Whitman W."/>
        </authorList>
    </citation>
    <scope>NUCLEOTIDE SEQUENCE [LARGE SCALE GENOMIC DNA]</scope>
    <source>
        <strain evidence="2 3">325-5</strain>
    </source>
</reference>
<dbReference type="RefSeq" id="WP_115878231.1">
    <property type="nucleotide sequence ID" value="NZ_QTTQ01000009.1"/>
</dbReference>
<dbReference type="InterPro" id="IPR014922">
    <property type="entry name" value="YdhG-like"/>
</dbReference>
<comment type="caution">
    <text evidence="2">The sequence shown here is derived from an EMBL/GenBank/DDBJ whole genome shotgun (WGS) entry which is preliminary data.</text>
</comment>
<evidence type="ECO:0000313" key="2">
    <source>
        <dbReference type="EMBL" id="REE83491.1"/>
    </source>
</evidence>
<dbReference type="OrthoDB" id="9813231at2"/>
<dbReference type="Gene3D" id="3.90.1150.200">
    <property type="match status" value="1"/>
</dbReference>
<dbReference type="SUPFAM" id="SSF159888">
    <property type="entry name" value="YdhG-like"/>
    <property type="match status" value="1"/>
</dbReference>
<dbReference type="EMBL" id="QTTQ01000009">
    <property type="protein sequence ID" value="REE83491.1"/>
    <property type="molecule type" value="Genomic_DNA"/>
</dbReference>
<accession>A0A3D9S040</accession>
<gene>
    <name evidence="2" type="ORF">BX611_0782</name>
</gene>
<dbReference type="AlphaFoldDB" id="A0A3D9S040"/>
<name>A0A3D9S040_9FLAO</name>
<evidence type="ECO:0000313" key="3">
    <source>
        <dbReference type="Proteomes" id="UP000256429"/>
    </source>
</evidence>
<evidence type="ECO:0000259" key="1">
    <source>
        <dbReference type="Pfam" id="PF08818"/>
    </source>
</evidence>